<sequence>MEPTDFDLNTLLKKHQKNYKSKPRNMTSMAGGVKKRLETNLQNRRNSRMTIFDKIRNMSGCESPVQKPDLKSKSEHRRLQLEKWKEEKERKKKEAAANKPKPFIAGVAHASKIFLPPPPVKSSKAVPSTSGVVGVVTRSQAAKNKTKQKTTEMSSFAPKNSTFKPPVLNIPNIPLLAPVNRNTRKEKINITFKPVLPSSKVEDKDATSKSDKTRVLKNKVDVKNVKSNTHSSRITRASKFSIQSSSSGDFVEISQCESSIAQSSLSSESEVEFQPVVKTAKTSRKSIAKKDLTPKSESSSEEKLRSPENTLNTPAKTNEEPKKISPCVTLSRGKENARREMKKKMEEGLLDEDESNVDSIDDFRRQLASEIERITELCVTWDKILEQTKLPETIQEYVLAAVGQGRLLMSQKMQQFASLVERCAKPEPGTALVTPADLQGFWDMVFMQVENVYIRFKKLEQLRDRGWVEEKPVERMRRPTVQPRLKKNKPNAGPSRLKEMIASARRAKKEQEVQSSMSSSPSVTSSDTESKSFEAGFFCVKSPVRSPARSTPTKPCLLKAVLSNEAKKASASKASASFAMLRASVMSKCVETDGIAPLPQTPLTPINLSATPGRGILKSANKQPSRKSIKVVLFDKSDDSDATANNEPPENGHNVLNFRTYNTSIINVSDEISEQEKRQDVDSVECIGDDVNVPNKRVSDCTNTDNGKENRRKSKEKKKQSKLIRQDAKDVETPSPVKTRNQRMSMRTPLLDIPIKDTSSEKKKLSTDQAPRRSTRSRRSMPRSSADRQTAHFPDGQERRVAATSAASPLDICRTMVLHVSYDATFEAAALLRSKDTNRSIYTTEVTGKASNNTVNPITTVVNTRISQIS</sequence>
<evidence type="ECO:0000313" key="1">
    <source>
        <dbReference type="EMBL" id="KAJ0178053.1"/>
    </source>
</evidence>
<name>A0ACC1D2E2_9NEOP</name>
<dbReference type="Proteomes" id="UP000824533">
    <property type="component" value="Linkage Group LG10"/>
</dbReference>
<dbReference type="EMBL" id="CM034396">
    <property type="protein sequence ID" value="KAJ0178053.1"/>
    <property type="molecule type" value="Genomic_DNA"/>
</dbReference>
<keyword evidence="2" id="KW-1185">Reference proteome</keyword>
<protein>
    <submittedName>
        <fullName evidence="1">Uncharacterized protein</fullName>
    </submittedName>
</protein>
<reference evidence="1 2" key="1">
    <citation type="journal article" date="2021" name="Front. Genet.">
        <title>Chromosome-Level Genome Assembly Reveals Significant Gene Expansion in the Toll and IMD Signaling Pathways of Dendrolimus kikuchii.</title>
        <authorList>
            <person name="Zhou J."/>
            <person name="Wu P."/>
            <person name="Xiong Z."/>
            <person name="Liu N."/>
            <person name="Zhao N."/>
            <person name="Ji M."/>
            <person name="Qiu Y."/>
            <person name="Yang B."/>
        </authorList>
    </citation>
    <scope>NUCLEOTIDE SEQUENCE [LARGE SCALE GENOMIC DNA]</scope>
    <source>
        <strain evidence="1">Ann1</strain>
    </source>
</reference>
<accession>A0ACC1D2E2</accession>
<proteinExistence type="predicted"/>
<evidence type="ECO:0000313" key="2">
    <source>
        <dbReference type="Proteomes" id="UP000824533"/>
    </source>
</evidence>
<organism evidence="1 2">
    <name type="scientific">Dendrolimus kikuchii</name>
    <dbReference type="NCBI Taxonomy" id="765133"/>
    <lineage>
        <taxon>Eukaryota</taxon>
        <taxon>Metazoa</taxon>
        <taxon>Ecdysozoa</taxon>
        <taxon>Arthropoda</taxon>
        <taxon>Hexapoda</taxon>
        <taxon>Insecta</taxon>
        <taxon>Pterygota</taxon>
        <taxon>Neoptera</taxon>
        <taxon>Endopterygota</taxon>
        <taxon>Lepidoptera</taxon>
        <taxon>Glossata</taxon>
        <taxon>Ditrysia</taxon>
        <taxon>Bombycoidea</taxon>
        <taxon>Lasiocampidae</taxon>
        <taxon>Dendrolimus</taxon>
    </lineage>
</organism>
<gene>
    <name evidence="1" type="ORF">K1T71_005876</name>
</gene>
<comment type="caution">
    <text evidence="1">The sequence shown here is derived from an EMBL/GenBank/DDBJ whole genome shotgun (WGS) entry which is preliminary data.</text>
</comment>